<proteinExistence type="predicted"/>
<dbReference type="EMBL" id="MPUH01000162">
    <property type="protein sequence ID" value="OMJ88009.1"/>
    <property type="molecule type" value="Genomic_DNA"/>
</dbReference>
<reference evidence="1 2" key="1">
    <citation type="submission" date="2016-11" db="EMBL/GenBank/DDBJ databases">
        <title>The macronuclear genome of Stentor coeruleus: a giant cell with tiny introns.</title>
        <authorList>
            <person name="Slabodnick M."/>
            <person name="Ruby J.G."/>
            <person name="Reiff S.B."/>
            <person name="Swart E.C."/>
            <person name="Gosai S."/>
            <person name="Prabakaran S."/>
            <person name="Witkowska E."/>
            <person name="Larue G.E."/>
            <person name="Fisher S."/>
            <person name="Freeman R.M."/>
            <person name="Gunawardena J."/>
            <person name="Chu W."/>
            <person name="Stover N.A."/>
            <person name="Gregory B.D."/>
            <person name="Nowacki M."/>
            <person name="Derisi J."/>
            <person name="Roy S.W."/>
            <person name="Marshall W.F."/>
            <person name="Sood P."/>
        </authorList>
    </citation>
    <scope>NUCLEOTIDE SEQUENCE [LARGE SCALE GENOMIC DNA]</scope>
    <source>
        <strain evidence="1">WM001</strain>
    </source>
</reference>
<dbReference type="AlphaFoldDB" id="A0A1R2CG56"/>
<name>A0A1R2CG56_9CILI</name>
<protein>
    <submittedName>
        <fullName evidence="1">Uncharacterized protein</fullName>
    </submittedName>
</protein>
<organism evidence="1 2">
    <name type="scientific">Stentor coeruleus</name>
    <dbReference type="NCBI Taxonomy" id="5963"/>
    <lineage>
        <taxon>Eukaryota</taxon>
        <taxon>Sar</taxon>
        <taxon>Alveolata</taxon>
        <taxon>Ciliophora</taxon>
        <taxon>Postciliodesmatophora</taxon>
        <taxon>Heterotrichea</taxon>
        <taxon>Heterotrichida</taxon>
        <taxon>Stentoridae</taxon>
        <taxon>Stentor</taxon>
    </lineage>
</organism>
<dbReference type="Proteomes" id="UP000187209">
    <property type="component" value="Unassembled WGS sequence"/>
</dbReference>
<accession>A0A1R2CG56</accession>
<evidence type="ECO:0000313" key="2">
    <source>
        <dbReference type="Proteomes" id="UP000187209"/>
    </source>
</evidence>
<sequence>MKNIYEKTGNIAESYSRHSARSSPNKSFVKERFQLPNLESDVKDMSEITFAIEDFETKIFNNLDIIKDIIESSYGMIRSYKEDLKSEKHSNSYSDVEIILTEKDMLLKENDMLREEMNQLKLNWSSELESARVQWNKGLDKMQMTYEANIKELTESHKAQLDALKQIHKEKLQVTHNSYKETEKSFIEKFEIMTEDQTGFLNKLNDKIIYLTSKNNEDNLFIEKVCNNLEEICEKYDIMNKKYHYVNNKEKILSKIDDIAEVFEKNKGGVKKVQRNENKSGVYNLKEKLIENSLILKEFEEARSKLVKHFDESPKKGFEFQYPFTTRY</sequence>
<comment type="caution">
    <text evidence="1">The sequence shown here is derived from an EMBL/GenBank/DDBJ whole genome shotgun (WGS) entry which is preliminary data.</text>
</comment>
<keyword evidence="2" id="KW-1185">Reference proteome</keyword>
<gene>
    <name evidence="1" type="ORF">SteCoe_10165</name>
</gene>
<evidence type="ECO:0000313" key="1">
    <source>
        <dbReference type="EMBL" id="OMJ88009.1"/>
    </source>
</evidence>